<sequence length="262" mass="28557">MRFLRKTKSEEQQPSKSNQVVKPPEKIIKQPSSIAVPPPDQKTTFGEDEKQSAGLFNRFQKKTPETERAKKGSKIKTIIGKTVAVNGEISGGEEVLVEGKVEGDIYILSKLSIGISGSVKGKIEAQEIRVAGKSNGEIKATNKIEVAATGDVDGQINTPRLIVLEGAALKGKISTSKSSSIREKERLKNLDIKVAEKVPEKIPEKVPEKVSEKKAEPVPSSNDASKNDVEPVPKMTKDQASEPPLFSKIKEIETKKPLKNKK</sequence>
<dbReference type="EMBL" id="JBHPBY010000388">
    <property type="protein sequence ID" value="MFC1852911.1"/>
    <property type="molecule type" value="Genomic_DNA"/>
</dbReference>
<comment type="similarity">
    <text evidence="1">Belongs to the bactofilin family.</text>
</comment>
<protein>
    <submittedName>
        <fullName evidence="3">Polymer-forming cytoskeletal protein</fullName>
    </submittedName>
</protein>
<accession>A0ABV6Z384</accession>
<feature type="region of interest" description="Disordered" evidence="2">
    <location>
        <begin position="1"/>
        <end position="52"/>
    </location>
</feature>
<evidence type="ECO:0000313" key="3">
    <source>
        <dbReference type="EMBL" id="MFC1852911.1"/>
    </source>
</evidence>
<proteinExistence type="inferred from homology"/>
<reference evidence="3 4" key="1">
    <citation type="submission" date="2024-09" db="EMBL/GenBank/DDBJ databases">
        <title>Laminarin stimulates single cell rates of sulfate reduction while oxygen inhibits transcriptomic activity in coastal marine sediment.</title>
        <authorList>
            <person name="Lindsay M."/>
            <person name="Orcutt B."/>
            <person name="Emerson D."/>
            <person name="Stepanauskas R."/>
            <person name="D'Angelo T."/>
        </authorList>
    </citation>
    <scope>NUCLEOTIDE SEQUENCE [LARGE SCALE GENOMIC DNA]</scope>
    <source>
        <strain evidence="3">SAG AM-311-K15</strain>
    </source>
</reference>
<dbReference type="Proteomes" id="UP001594351">
    <property type="component" value="Unassembled WGS sequence"/>
</dbReference>
<dbReference type="PANTHER" id="PTHR35024:SF4">
    <property type="entry name" value="POLYMER-FORMING CYTOSKELETAL PROTEIN"/>
    <property type="match status" value="1"/>
</dbReference>
<keyword evidence="4" id="KW-1185">Reference proteome</keyword>
<dbReference type="Pfam" id="PF04519">
    <property type="entry name" value="Bactofilin"/>
    <property type="match status" value="1"/>
</dbReference>
<comment type="caution">
    <text evidence="3">The sequence shown here is derived from an EMBL/GenBank/DDBJ whole genome shotgun (WGS) entry which is preliminary data.</text>
</comment>
<evidence type="ECO:0000256" key="2">
    <source>
        <dbReference type="SAM" id="MobiDB-lite"/>
    </source>
</evidence>
<gene>
    <name evidence="3" type="ORF">ACFL27_22155</name>
</gene>
<dbReference type="InterPro" id="IPR007607">
    <property type="entry name" value="BacA/B"/>
</dbReference>
<organism evidence="3 4">
    <name type="scientific">candidate division CSSED10-310 bacterium</name>
    <dbReference type="NCBI Taxonomy" id="2855610"/>
    <lineage>
        <taxon>Bacteria</taxon>
        <taxon>Bacteria division CSSED10-310</taxon>
    </lineage>
</organism>
<evidence type="ECO:0000256" key="1">
    <source>
        <dbReference type="ARBA" id="ARBA00044755"/>
    </source>
</evidence>
<evidence type="ECO:0000313" key="4">
    <source>
        <dbReference type="Proteomes" id="UP001594351"/>
    </source>
</evidence>
<feature type="compositionally biased region" description="Basic and acidic residues" evidence="2">
    <location>
        <begin position="225"/>
        <end position="240"/>
    </location>
</feature>
<feature type="region of interest" description="Disordered" evidence="2">
    <location>
        <begin position="201"/>
        <end position="262"/>
    </location>
</feature>
<name>A0ABV6Z384_UNCC1</name>
<dbReference type="PANTHER" id="PTHR35024">
    <property type="entry name" value="HYPOTHETICAL CYTOSOLIC PROTEIN"/>
    <property type="match status" value="1"/>
</dbReference>
<feature type="compositionally biased region" description="Basic and acidic residues" evidence="2">
    <location>
        <begin position="201"/>
        <end position="216"/>
    </location>
</feature>